<dbReference type="AlphaFoldDB" id="A0A9E7H018"/>
<proteinExistence type="predicted"/>
<dbReference type="OrthoDB" id="10455975at2759"/>
<name>A0A9E7H018_9LILI</name>
<evidence type="ECO:0000313" key="2">
    <source>
        <dbReference type="Proteomes" id="UP001055439"/>
    </source>
</evidence>
<dbReference type="EMBL" id="CP097509">
    <property type="protein sequence ID" value="URE20658.1"/>
    <property type="molecule type" value="Genomic_DNA"/>
</dbReference>
<gene>
    <name evidence="1" type="ORF">MUK42_05304</name>
</gene>
<evidence type="ECO:0000313" key="1">
    <source>
        <dbReference type="EMBL" id="URE20658.1"/>
    </source>
</evidence>
<organism evidence="1 2">
    <name type="scientific">Musa troglodytarum</name>
    <name type="common">fe'i banana</name>
    <dbReference type="NCBI Taxonomy" id="320322"/>
    <lineage>
        <taxon>Eukaryota</taxon>
        <taxon>Viridiplantae</taxon>
        <taxon>Streptophyta</taxon>
        <taxon>Embryophyta</taxon>
        <taxon>Tracheophyta</taxon>
        <taxon>Spermatophyta</taxon>
        <taxon>Magnoliopsida</taxon>
        <taxon>Liliopsida</taxon>
        <taxon>Zingiberales</taxon>
        <taxon>Musaceae</taxon>
        <taxon>Musa</taxon>
    </lineage>
</organism>
<sequence length="171" mass="19660">MLLHYYIIQYLDLPPSPSTTGKFCEAAVFATEESSSTSWDLPAFPLKIEDEHSLWHMEKTERAVKANQRRRAPRPGGAVHRNRSLLLRPKKSSPVQRGRHDQPMTNPIITATQIGTAQRRMSIRVSATAGFFIKSTKSVYKYPIFSFTFSNTLLPLHRIKYQTERTRKGKR</sequence>
<accession>A0A9E7H018</accession>
<reference evidence="1" key="1">
    <citation type="submission" date="2022-05" db="EMBL/GenBank/DDBJ databases">
        <title>The Musa troglodytarum L. genome provides insights into the mechanism of non-climacteric behaviour and enrichment of carotenoids.</title>
        <authorList>
            <person name="Wang J."/>
        </authorList>
    </citation>
    <scope>NUCLEOTIDE SEQUENCE</scope>
    <source>
        <tissue evidence="1">Leaf</tissue>
    </source>
</reference>
<protein>
    <submittedName>
        <fullName evidence="1">Uncharacterized protein</fullName>
    </submittedName>
</protein>
<dbReference type="Proteomes" id="UP001055439">
    <property type="component" value="Chromosome 7"/>
</dbReference>
<keyword evidence="2" id="KW-1185">Reference proteome</keyword>